<evidence type="ECO:0000313" key="2">
    <source>
        <dbReference type="EMBL" id="KAL2751681.1"/>
    </source>
</evidence>
<evidence type="ECO:0000313" key="3">
    <source>
        <dbReference type="Proteomes" id="UP001607303"/>
    </source>
</evidence>
<dbReference type="EMBL" id="JAYRBN010000002">
    <property type="protein sequence ID" value="KAL2751681.1"/>
    <property type="molecule type" value="Genomic_DNA"/>
</dbReference>
<organism evidence="2 3">
    <name type="scientific">Vespula maculifrons</name>
    <name type="common">Eastern yellow jacket</name>
    <name type="synonym">Wasp</name>
    <dbReference type="NCBI Taxonomy" id="7453"/>
    <lineage>
        <taxon>Eukaryota</taxon>
        <taxon>Metazoa</taxon>
        <taxon>Ecdysozoa</taxon>
        <taxon>Arthropoda</taxon>
        <taxon>Hexapoda</taxon>
        <taxon>Insecta</taxon>
        <taxon>Pterygota</taxon>
        <taxon>Neoptera</taxon>
        <taxon>Endopterygota</taxon>
        <taxon>Hymenoptera</taxon>
        <taxon>Apocrita</taxon>
        <taxon>Aculeata</taxon>
        <taxon>Vespoidea</taxon>
        <taxon>Vespidae</taxon>
        <taxon>Vespinae</taxon>
        <taxon>Vespula</taxon>
    </lineage>
</organism>
<name>A0ABD2D2W5_VESMC</name>
<reference evidence="2 3" key="1">
    <citation type="journal article" date="2024" name="Ann. Entomol. Soc. Am.">
        <title>Genomic analyses of the southern and eastern yellowjacket wasps (Hymenoptera: Vespidae) reveal evolutionary signatures of social life.</title>
        <authorList>
            <person name="Catto M.A."/>
            <person name="Caine P.B."/>
            <person name="Orr S.E."/>
            <person name="Hunt B.G."/>
            <person name="Goodisman M.A.D."/>
        </authorList>
    </citation>
    <scope>NUCLEOTIDE SEQUENCE [LARGE SCALE GENOMIC DNA]</scope>
    <source>
        <strain evidence="2">232</strain>
        <tissue evidence="2">Head and thorax</tissue>
    </source>
</reference>
<evidence type="ECO:0000256" key="1">
    <source>
        <dbReference type="SAM" id="MobiDB-lite"/>
    </source>
</evidence>
<gene>
    <name evidence="2" type="ORF">V1477_000157</name>
</gene>
<feature type="region of interest" description="Disordered" evidence="1">
    <location>
        <begin position="30"/>
        <end position="51"/>
    </location>
</feature>
<dbReference type="Proteomes" id="UP001607303">
    <property type="component" value="Unassembled WGS sequence"/>
</dbReference>
<keyword evidence="3" id="KW-1185">Reference proteome</keyword>
<sequence length="115" mass="13201">MLAVHKTNVHRSCLVRRRSIDRQLICLVHDEDDDNDDDDDDDEDDDDETMPFFNNVTQVVRDGDSDRNDGGGVSMQVTTVERMVVETIAVGEPRSTSRLTVRFVYSPLHKFYLLL</sequence>
<proteinExistence type="predicted"/>
<feature type="compositionally biased region" description="Acidic residues" evidence="1">
    <location>
        <begin position="30"/>
        <end position="49"/>
    </location>
</feature>
<dbReference type="AlphaFoldDB" id="A0ABD2D2W5"/>
<protein>
    <submittedName>
        <fullName evidence="2">Uncharacterized protein</fullName>
    </submittedName>
</protein>
<accession>A0ABD2D2W5</accession>
<comment type="caution">
    <text evidence="2">The sequence shown here is derived from an EMBL/GenBank/DDBJ whole genome shotgun (WGS) entry which is preliminary data.</text>
</comment>